<dbReference type="AlphaFoldDB" id="A0A7S4I8R3"/>
<dbReference type="PANTHER" id="PTHR32251">
    <property type="entry name" value="3-OXO-5-ALPHA-STEROID 4-DEHYDROGENASE"/>
    <property type="match status" value="1"/>
</dbReference>
<evidence type="ECO:0000313" key="2">
    <source>
        <dbReference type="EMBL" id="CAE2222038.1"/>
    </source>
</evidence>
<feature type="transmembrane region" description="Helical" evidence="1">
    <location>
        <begin position="64"/>
        <end position="83"/>
    </location>
</feature>
<reference evidence="2" key="1">
    <citation type="submission" date="2021-01" db="EMBL/GenBank/DDBJ databases">
        <authorList>
            <person name="Corre E."/>
            <person name="Pelletier E."/>
            <person name="Niang G."/>
            <person name="Scheremetjew M."/>
            <person name="Finn R."/>
            <person name="Kale V."/>
            <person name="Holt S."/>
            <person name="Cochrane G."/>
            <person name="Meng A."/>
            <person name="Brown T."/>
            <person name="Cohen L."/>
        </authorList>
    </citation>
    <scope>NUCLEOTIDE SEQUENCE</scope>
    <source>
        <strain evidence="2">UIO037</strain>
    </source>
</reference>
<dbReference type="EMBL" id="HBKO01020192">
    <property type="protein sequence ID" value="CAE2222038.1"/>
    <property type="molecule type" value="Transcribed_RNA"/>
</dbReference>
<dbReference type="Pfam" id="PF06966">
    <property type="entry name" value="DUF1295"/>
    <property type="match status" value="1"/>
</dbReference>
<keyword evidence="1" id="KW-1133">Transmembrane helix</keyword>
<dbReference type="PANTHER" id="PTHR32251:SF15">
    <property type="entry name" value="3-OXO-5-ALPHA-STEROID 4-DEHYDROGENASE (DUF1295)"/>
    <property type="match status" value="1"/>
</dbReference>
<dbReference type="GO" id="GO:0016020">
    <property type="term" value="C:membrane"/>
    <property type="evidence" value="ECO:0007669"/>
    <property type="project" value="TreeGrafter"/>
</dbReference>
<keyword evidence="1" id="KW-0472">Membrane</keyword>
<gene>
    <name evidence="2" type="ORF">CPOL0286_LOCUS9186</name>
</gene>
<feature type="transmembrane region" description="Helical" evidence="1">
    <location>
        <begin position="33"/>
        <end position="52"/>
    </location>
</feature>
<proteinExistence type="predicted"/>
<feature type="transmembrane region" description="Helical" evidence="1">
    <location>
        <begin position="137"/>
        <end position="157"/>
    </location>
</feature>
<keyword evidence="1" id="KW-0812">Transmembrane</keyword>
<organism evidence="2">
    <name type="scientific">Prymnesium polylepis</name>
    <dbReference type="NCBI Taxonomy" id="72548"/>
    <lineage>
        <taxon>Eukaryota</taxon>
        <taxon>Haptista</taxon>
        <taxon>Haptophyta</taxon>
        <taxon>Prymnesiophyceae</taxon>
        <taxon>Prymnesiales</taxon>
        <taxon>Prymnesiaceae</taxon>
        <taxon>Prymnesium</taxon>
    </lineage>
</organism>
<feature type="transmembrane region" description="Helical" evidence="1">
    <location>
        <begin position="6"/>
        <end position="26"/>
    </location>
</feature>
<sequence>MLSPLAVFLFSTLITAAIQWVGFAFAYAYQTEVFFDVLGGVNFMALAAFSAASTDGWFADSRKMAATIIFVCSRAWLLAFLAWRAHDRGGDSRFDGVKDKWRTFLLFWTVQGVWCMLISSPVLFINSSPSSPPLAPLDIALLVAFSLGVVLECLADVQKAIWVRAGRQGGFCTAGVWHYSRHPNYFGEMLQWWACWLLAFSSSSGVYDLLWWATSVSPLFTMQILLNVPETGVAQANGKNLKRYYDRFPESYAAYRASTSILLPMLPAVYKRIPMLLKRTIFLDFARYEYRPRPKEGTVKTSTRTAKAD</sequence>
<evidence type="ECO:0008006" key="3">
    <source>
        <dbReference type="Google" id="ProtNLM"/>
    </source>
</evidence>
<name>A0A7S4I8R3_9EUKA</name>
<accession>A0A7S4I8R3</accession>
<feature type="transmembrane region" description="Helical" evidence="1">
    <location>
        <begin position="104"/>
        <end position="125"/>
    </location>
</feature>
<protein>
    <recommendedName>
        <fullName evidence="3">Steroid 5-alpha reductase C-terminal domain-containing protein</fullName>
    </recommendedName>
</protein>
<dbReference type="InterPro" id="IPR010721">
    <property type="entry name" value="UstE-like"/>
</dbReference>
<dbReference type="Gene3D" id="1.20.120.1630">
    <property type="match status" value="1"/>
</dbReference>
<evidence type="ECO:0000256" key="1">
    <source>
        <dbReference type="SAM" id="Phobius"/>
    </source>
</evidence>